<evidence type="ECO:0000256" key="4">
    <source>
        <dbReference type="ARBA" id="ARBA00022989"/>
    </source>
</evidence>
<comment type="caution">
    <text evidence="8">The sequence shown here is derived from an EMBL/GenBank/DDBJ whole genome shotgun (WGS) entry which is preliminary data.</text>
</comment>
<dbReference type="Proteomes" id="UP000310066">
    <property type="component" value="Unassembled WGS sequence"/>
</dbReference>
<feature type="transmembrane region" description="Helical" evidence="7">
    <location>
        <begin position="278"/>
        <end position="299"/>
    </location>
</feature>
<keyword evidence="3 7" id="KW-0812">Transmembrane</keyword>
<dbReference type="PANTHER" id="PTHR23504">
    <property type="entry name" value="MAJOR FACILITATOR SUPERFAMILY DOMAIN-CONTAINING PROTEIN 10"/>
    <property type="match status" value="1"/>
</dbReference>
<feature type="region of interest" description="Disordered" evidence="6">
    <location>
        <begin position="1"/>
        <end position="74"/>
    </location>
</feature>
<evidence type="ECO:0000313" key="9">
    <source>
        <dbReference type="Proteomes" id="UP000310066"/>
    </source>
</evidence>
<dbReference type="Gene3D" id="1.20.1250.20">
    <property type="entry name" value="MFS general substrate transporter like domains"/>
    <property type="match status" value="1"/>
</dbReference>
<dbReference type="InterPro" id="IPR011701">
    <property type="entry name" value="MFS"/>
</dbReference>
<dbReference type="EMBL" id="NAJP01000155">
    <property type="protein sequence ID" value="TKA25608.1"/>
    <property type="molecule type" value="Genomic_DNA"/>
</dbReference>
<feature type="transmembrane region" description="Helical" evidence="7">
    <location>
        <begin position="381"/>
        <end position="406"/>
    </location>
</feature>
<dbReference type="PANTHER" id="PTHR23504:SF3">
    <property type="entry name" value="MAJOR FACILITATOR SUPERFAMILY (MFS) PROFILE DOMAIN-CONTAINING PROTEIN"/>
    <property type="match status" value="1"/>
</dbReference>
<keyword evidence="5 7" id="KW-0472">Membrane</keyword>
<dbReference type="AlphaFoldDB" id="A0A4U0TTR6"/>
<dbReference type="Pfam" id="PF07690">
    <property type="entry name" value="MFS_1"/>
    <property type="match status" value="1"/>
</dbReference>
<dbReference type="SUPFAM" id="SSF103473">
    <property type="entry name" value="MFS general substrate transporter"/>
    <property type="match status" value="1"/>
</dbReference>
<sequence length="496" mass="53215">MAKSADPTQDGETVTAATESTPLLSAPESIATRPNGDAKPPHPNGHAAKPLDHDTQSPSPSSETEREGDDEEEECPMPTLQILLLCYASLAEPVAYFSIFPFINEMIFRLGDLPESSVGFWTGLIESLFSLVQMALMIFYGRAADRLGRKPVLVFSLAGISVATAMFGLSQNLWQMVLARCFAGCFAGSVVTIRTMIRGSLACPTDLNHAPGAFCRAPFFAQFPYALASFVAGALCLTSTLAAQIFLKETLQTAAQKSASDPKPAPPLTTWEVLTSPGVPTVLLIFGHTMFLALAYTAVSPLYQFTSIENGGLSFSDAQIAVFIAVAGVSQAAWMLIGFPPLQRWLGTGRLLRACVAFQPFFMASYPLLNELRRHGYERAFWGTLWPTLIIGSGVAMSFACVQLALNDISPSSAVLATVNALALTVNSGIRAFTPVAFTSLYAVGVKWGWADGHLIWFVLIAVAVALYVDCWFLPKAAEGNYGRKKVGGDGEGEAR</sequence>
<feature type="transmembrane region" description="Helical" evidence="7">
    <location>
        <begin position="351"/>
        <end position="369"/>
    </location>
</feature>
<accession>A0A4U0TTR6</accession>
<dbReference type="GO" id="GO:0022857">
    <property type="term" value="F:transmembrane transporter activity"/>
    <property type="evidence" value="ECO:0007669"/>
    <property type="project" value="InterPro"/>
</dbReference>
<protein>
    <recommendedName>
        <fullName evidence="10">Major facilitator superfamily (MFS) profile domain-containing protein</fullName>
    </recommendedName>
</protein>
<dbReference type="GO" id="GO:0016020">
    <property type="term" value="C:membrane"/>
    <property type="evidence" value="ECO:0007669"/>
    <property type="project" value="UniProtKB-SubCell"/>
</dbReference>
<feature type="transmembrane region" description="Helical" evidence="7">
    <location>
        <begin position="455"/>
        <end position="475"/>
    </location>
</feature>
<keyword evidence="4 7" id="KW-1133">Transmembrane helix</keyword>
<feature type="transmembrane region" description="Helical" evidence="7">
    <location>
        <begin position="320"/>
        <end position="339"/>
    </location>
</feature>
<proteinExistence type="predicted"/>
<evidence type="ECO:0000313" key="8">
    <source>
        <dbReference type="EMBL" id="TKA25608.1"/>
    </source>
</evidence>
<feature type="transmembrane region" description="Helical" evidence="7">
    <location>
        <begin position="118"/>
        <end position="140"/>
    </location>
</feature>
<evidence type="ECO:0008006" key="10">
    <source>
        <dbReference type="Google" id="ProtNLM"/>
    </source>
</evidence>
<gene>
    <name evidence="8" type="ORF">B0A54_17097</name>
</gene>
<reference evidence="8 9" key="1">
    <citation type="submission" date="2017-03" db="EMBL/GenBank/DDBJ databases">
        <title>Genomes of endolithic fungi from Antarctica.</title>
        <authorList>
            <person name="Coleine C."/>
            <person name="Masonjones S."/>
            <person name="Stajich J.E."/>
        </authorList>
    </citation>
    <scope>NUCLEOTIDE SEQUENCE [LARGE SCALE GENOMIC DNA]</scope>
    <source>
        <strain evidence="8 9">CCFEE 5311</strain>
    </source>
</reference>
<name>A0A4U0TTR6_9PEZI</name>
<keyword evidence="2" id="KW-0813">Transport</keyword>
<evidence type="ECO:0000256" key="2">
    <source>
        <dbReference type="ARBA" id="ARBA00022448"/>
    </source>
</evidence>
<organism evidence="8 9">
    <name type="scientific">Friedmanniomyces endolithicus</name>
    <dbReference type="NCBI Taxonomy" id="329885"/>
    <lineage>
        <taxon>Eukaryota</taxon>
        <taxon>Fungi</taxon>
        <taxon>Dikarya</taxon>
        <taxon>Ascomycota</taxon>
        <taxon>Pezizomycotina</taxon>
        <taxon>Dothideomycetes</taxon>
        <taxon>Dothideomycetidae</taxon>
        <taxon>Mycosphaerellales</taxon>
        <taxon>Teratosphaeriaceae</taxon>
        <taxon>Friedmanniomyces</taxon>
    </lineage>
</organism>
<feature type="transmembrane region" description="Helical" evidence="7">
    <location>
        <begin position="225"/>
        <end position="247"/>
    </location>
</feature>
<evidence type="ECO:0000256" key="1">
    <source>
        <dbReference type="ARBA" id="ARBA00004141"/>
    </source>
</evidence>
<evidence type="ECO:0000256" key="7">
    <source>
        <dbReference type="SAM" id="Phobius"/>
    </source>
</evidence>
<comment type="subcellular location">
    <subcellularLocation>
        <location evidence="1">Membrane</location>
        <topology evidence="1">Multi-pass membrane protein</topology>
    </subcellularLocation>
</comment>
<feature type="transmembrane region" description="Helical" evidence="7">
    <location>
        <begin position="152"/>
        <end position="171"/>
    </location>
</feature>
<evidence type="ECO:0000256" key="6">
    <source>
        <dbReference type="SAM" id="MobiDB-lite"/>
    </source>
</evidence>
<dbReference type="OrthoDB" id="419616at2759"/>
<evidence type="ECO:0000256" key="5">
    <source>
        <dbReference type="ARBA" id="ARBA00023136"/>
    </source>
</evidence>
<feature type="transmembrane region" description="Helical" evidence="7">
    <location>
        <begin position="82"/>
        <end position="103"/>
    </location>
</feature>
<dbReference type="InterPro" id="IPR036259">
    <property type="entry name" value="MFS_trans_sf"/>
</dbReference>
<evidence type="ECO:0000256" key="3">
    <source>
        <dbReference type="ARBA" id="ARBA00022692"/>
    </source>
</evidence>
<feature type="compositionally biased region" description="Polar residues" evidence="6">
    <location>
        <begin position="1"/>
        <end position="23"/>
    </location>
</feature>